<dbReference type="Pfam" id="PF13470">
    <property type="entry name" value="PIN_3"/>
    <property type="match status" value="1"/>
</dbReference>
<dbReference type="STRING" id="282197.SAMN04488517_104137"/>
<dbReference type="NCBIfam" id="NF046100">
    <property type="entry name" value="RSP_2648_fam_PIN"/>
    <property type="match status" value="1"/>
</dbReference>
<feature type="domain" description="PIN" evidence="1">
    <location>
        <begin position="3"/>
        <end position="107"/>
    </location>
</feature>
<dbReference type="OrthoDB" id="211933at2"/>
<evidence type="ECO:0000313" key="2">
    <source>
        <dbReference type="EMBL" id="CTQ32095.1"/>
    </source>
</evidence>
<dbReference type="RefSeq" id="WP_055681547.1">
    <property type="nucleotide sequence ID" value="NZ_CXPG01000012.1"/>
</dbReference>
<keyword evidence="3" id="KW-1185">Reference proteome</keyword>
<dbReference type="InterPro" id="IPR029060">
    <property type="entry name" value="PIN-like_dom_sf"/>
</dbReference>
<dbReference type="InterPro" id="IPR002716">
    <property type="entry name" value="PIN_dom"/>
</dbReference>
<sequence>MKAFLDACVLYPTVLREVLIGCAAAELYRPVWSPRVLEEWARAARKIPGGEAVARGEIAVLRTAYPLSEVAAGQATEARMYLPDPNDVHVLAAASDAGADVLVTFNMRDFPRRDVAAEGIALSNPDAFLMDLWLHDAAAVGAVVERVRATAERLSGEDQPLRPLMKRARLPRLGKALAS</sequence>
<name>A0A0M6XPN2_9RHOB</name>
<gene>
    <name evidence="2" type="ORF">JAN5088_00857</name>
</gene>
<dbReference type="Proteomes" id="UP000048908">
    <property type="component" value="Unassembled WGS sequence"/>
</dbReference>
<dbReference type="EMBL" id="CXPG01000012">
    <property type="protein sequence ID" value="CTQ32095.1"/>
    <property type="molecule type" value="Genomic_DNA"/>
</dbReference>
<evidence type="ECO:0000259" key="1">
    <source>
        <dbReference type="Pfam" id="PF13470"/>
    </source>
</evidence>
<reference evidence="2 3" key="1">
    <citation type="submission" date="2015-07" db="EMBL/GenBank/DDBJ databases">
        <authorList>
            <person name="Noorani M."/>
        </authorList>
    </citation>
    <scope>NUCLEOTIDE SEQUENCE [LARGE SCALE GENOMIC DNA]</scope>
    <source>
        <strain evidence="2 3">CECT 5088</strain>
    </source>
</reference>
<dbReference type="SUPFAM" id="SSF88723">
    <property type="entry name" value="PIN domain-like"/>
    <property type="match status" value="1"/>
</dbReference>
<evidence type="ECO:0000313" key="3">
    <source>
        <dbReference type="Proteomes" id="UP000048908"/>
    </source>
</evidence>
<accession>A0A0M6XPN2</accession>
<organism evidence="2 3">
    <name type="scientific">Jannaschia rubra</name>
    <dbReference type="NCBI Taxonomy" id="282197"/>
    <lineage>
        <taxon>Bacteria</taxon>
        <taxon>Pseudomonadati</taxon>
        <taxon>Pseudomonadota</taxon>
        <taxon>Alphaproteobacteria</taxon>
        <taxon>Rhodobacterales</taxon>
        <taxon>Roseobacteraceae</taxon>
        <taxon>Jannaschia</taxon>
    </lineage>
</organism>
<proteinExistence type="predicted"/>
<dbReference type="AlphaFoldDB" id="A0A0M6XPN2"/>
<protein>
    <recommendedName>
        <fullName evidence="1">PIN domain-containing protein</fullName>
    </recommendedName>
</protein>